<reference evidence="2" key="1">
    <citation type="journal article" date="2020" name="Stud. Mycol.">
        <title>101 Dothideomycetes genomes: a test case for predicting lifestyles and emergence of pathogens.</title>
        <authorList>
            <person name="Haridas S."/>
            <person name="Albert R."/>
            <person name="Binder M."/>
            <person name="Bloem J."/>
            <person name="Labutti K."/>
            <person name="Salamov A."/>
            <person name="Andreopoulos B."/>
            <person name="Baker S."/>
            <person name="Barry K."/>
            <person name="Bills G."/>
            <person name="Bluhm B."/>
            <person name="Cannon C."/>
            <person name="Castanera R."/>
            <person name="Culley D."/>
            <person name="Daum C."/>
            <person name="Ezra D."/>
            <person name="Gonzalez J."/>
            <person name="Henrissat B."/>
            <person name="Kuo A."/>
            <person name="Liang C."/>
            <person name="Lipzen A."/>
            <person name="Lutzoni F."/>
            <person name="Magnuson J."/>
            <person name="Mondo S."/>
            <person name="Nolan M."/>
            <person name="Ohm R."/>
            <person name="Pangilinan J."/>
            <person name="Park H.-J."/>
            <person name="Ramirez L."/>
            <person name="Alfaro M."/>
            <person name="Sun H."/>
            <person name="Tritt A."/>
            <person name="Yoshinaga Y."/>
            <person name="Zwiers L.-H."/>
            <person name="Turgeon B."/>
            <person name="Goodwin S."/>
            <person name="Spatafora J."/>
            <person name="Crous P."/>
            <person name="Grigoriev I."/>
        </authorList>
    </citation>
    <scope>NUCLEOTIDE SEQUENCE</scope>
    <source>
        <strain evidence="2">CBS 133067</strain>
    </source>
</reference>
<organism evidence="2 3">
    <name type="scientific">Rhizodiscina lignyota</name>
    <dbReference type="NCBI Taxonomy" id="1504668"/>
    <lineage>
        <taxon>Eukaryota</taxon>
        <taxon>Fungi</taxon>
        <taxon>Dikarya</taxon>
        <taxon>Ascomycota</taxon>
        <taxon>Pezizomycotina</taxon>
        <taxon>Dothideomycetes</taxon>
        <taxon>Pleosporomycetidae</taxon>
        <taxon>Aulographales</taxon>
        <taxon>Rhizodiscinaceae</taxon>
        <taxon>Rhizodiscina</taxon>
    </lineage>
</organism>
<proteinExistence type="predicted"/>
<sequence>MGDGPETATPHGYHSRRPLRSRPILGTFEHEPRSTRHHHEDGRSALARPPPPPPLPPAHRLSPLPPPRVVPHKTKERLLPAQKDFLMSMHQLFGTSDFCGTLLETDPLEHCHCCDGEFHTGGKSFSPVFADRLDYACNVLLLPCSHTFGSRYLEHVWKASGINFCPSKERLPLCSESLFLPCFTVTQLIRNYQLKNPVLKKYCRRAFGEHVVEVVDNLRPWEPEQVDLRDGDNSFGNHDPLAHFRSLIPKLHNGRKLKRQLELWMGCLDWDTVMDYFCMKKAMPWAYGKPKYDVFVARESIEEGINNARRAYLPVGKLLDPVFLHGILWESVCEQILVFDFDTNDGLVHCDWMDSTVDTPEKYMLRYVLWIWATCPIDEEGVISWTVS</sequence>
<evidence type="ECO:0000313" key="3">
    <source>
        <dbReference type="Proteomes" id="UP000799772"/>
    </source>
</evidence>
<protein>
    <submittedName>
        <fullName evidence="2">Uncharacterized protein</fullName>
    </submittedName>
</protein>
<name>A0A9P4IFH5_9PEZI</name>
<keyword evidence="3" id="KW-1185">Reference proteome</keyword>
<feature type="compositionally biased region" description="Basic and acidic residues" evidence="1">
    <location>
        <begin position="28"/>
        <end position="43"/>
    </location>
</feature>
<accession>A0A9P4IFH5</accession>
<evidence type="ECO:0000256" key="1">
    <source>
        <dbReference type="SAM" id="MobiDB-lite"/>
    </source>
</evidence>
<dbReference type="AlphaFoldDB" id="A0A9P4IFH5"/>
<dbReference type="EMBL" id="ML978126">
    <property type="protein sequence ID" value="KAF2099048.1"/>
    <property type="molecule type" value="Genomic_DNA"/>
</dbReference>
<feature type="region of interest" description="Disordered" evidence="1">
    <location>
        <begin position="1"/>
        <end position="71"/>
    </location>
</feature>
<evidence type="ECO:0000313" key="2">
    <source>
        <dbReference type="EMBL" id="KAF2099048.1"/>
    </source>
</evidence>
<feature type="compositionally biased region" description="Pro residues" evidence="1">
    <location>
        <begin position="48"/>
        <end position="69"/>
    </location>
</feature>
<gene>
    <name evidence="2" type="ORF">NA57DRAFT_76284</name>
</gene>
<comment type="caution">
    <text evidence="2">The sequence shown here is derived from an EMBL/GenBank/DDBJ whole genome shotgun (WGS) entry which is preliminary data.</text>
</comment>
<dbReference type="Proteomes" id="UP000799772">
    <property type="component" value="Unassembled WGS sequence"/>
</dbReference>